<sequence length="61" mass="6815">MRKIFNKLLNIAIFGVVIFALDKVPERLDRMTHTAQNLAQNVGYSGPMAGIPNGMPDDIDW</sequence>
<protein>
    <submittedName>
        <fullName evidence="1">Uncharacterized protein</fullName>
    </submittedName>
</protein>
<gene>
    <name evidence="1" type="ORF">XAC301_32430</name>
</gene>
<evidence type="ECO:0000313" key="2">
    <source>
        <dbReference type="Proteomes" id="UP000835287"/>
    </source>
</evidence>
<proteinExistence type="predicted"/>
<accession>A0ABN7MM51</accession>
<keyword evidence="2" id="KW-1185">Reference proteome</keyword>
<organism evidence="1 2">
    <name type="scientific">Xanthomonas arboricola pv. corylina</name>
    <dbReference type="NCBI Taxonomy" id="487821"/>
    <lineage>
        <taxon>Bacteria</taxon>
        <taxon>Pseudomonadati</taxon>
        <taxon>Pseudomonadota</taxon>
        <taxon>Gammaproteobacteria</taxon>
        <taxon>Lysobacterales</taxon>
        <taxon>Lysobacteraceae</taxon>
        <taxon>Xanthomonas</taxon>
    </lineage>
</organism>
<dbReference type="EMBL" id="HG992338">
    <property type="protein sequence ID" value="CAE6815775.1"/>
    <property type="molecule type" value="Genomic_DNA"/>
</dbReference>
<evidence type="ECO:0000313" key="1">
    <source>
        <dbReference type="EMBL" id="CAE6815753.1"/>
    </source>
</evidence>
<dbReference type="EMBL" id="HG992338">
    <property type="protein sequence ID" value="CAE6815753.1"/>
    <property type="molecule type" value="Genomic_DNA"/>
</dbReference>
<dbReference type="Proteomes" id="UP000835287">
    <property type="component" value="Chromosome"/>
</dbReference>
<dbReference type="RefSeq" id="WP_039810225.1">
    <property type="nucleotide sequence ID" value="NZ_HG992338.1"/>
</dbReference>
<name>A0ABN7MM51_9XANT</name>
<reference evidence="1 2" key="1">
    <citation type="submission" date="2021-02" db="EMBL/GenBank/DDBJ databases">
        <authorList>
            <person name="Pothier F. J."/>
        </authorList>
    </citation>
    <scope>NUCLEOTIDE SEQUENCE [LARGE SCALE GENOMIC DNA]</scope>
    <source>
        <strain evidence="1 2">301</strain>
    </source>
</reference>